<evidence type="ECO:0000313" key="1">
    <source>
        <dbReference type="EMBL" id="KKL96671.1"/>
    </source>
</evidence>
<gene>
    <name evidence="1" type="ORF">LCGC14_1842200</name>
</gene>
<dbReference type="EMBL" id="LAZR01018371">
    <property type="protein sequence ID" value="KKL96671.1"/>
    <property type="molecule type" value="Genomic_DNA"/>
</dbReference>
<organism evidence="1">
    <name type="scientific">marine sediment metagenome</name>
    <dbReference type="NCBI Taxonomy" id="412755"/>
    <lineage>
        <taxon>unclassified sequences</taxon>
        <taxon>metagenomes</taxon>
        <taxon>ecological metagenomes</taxon>
    </lineage>
</organism>
<name>A0A0F9H123_9ZZZZ</name>
<accession>A0A0F9H123</accession>
<proteinExistence type="predicted"/>
<protein>
    <submittedName>
        <fullName evidence="1">Uncharacterized protein</fullName>
    </submittedName>
</protein>
<sequence>HKGTLMIGCDESGNAHVLHTDATGKMQVSVPVVEQLLGQILEELKAQTIYQSSLGG</sequence>
<comment type="caution">
    <text evidence="1">The sequence shown here is derived from an EMBL/GenBank/DDBJ whole genome shotgun (WGS) entry which is preliminary data.</text>
</comment>
<feature type="non-terminal residue" evidence="1">
    <location>
        <position position="1"/>
    </location>
</feature>
<dbReference type="AlphaFoldDB" id="A0A0F9H123"/>
<reference evidence="1" key="1">
    <citation type="journal article" date="2015" name="Nature">
        <title>Complex archaea that bridge the gap between prokaryotes and eukaryotes.</title>
        <authorList>
            <person name="Spang A."/>
            <person name="Saw J.H."/>
            <person name="Jorgensen S.L."/>
            <person name="Zaremba-Niedzwiedzka K."/>
            <person name="Martijn J."/>
            <person name="Lind A.E."/>
            <person name="van Eijk R."/>
            <person name="Schleper C."/>
            <person name="Guy L."/>
            <person name="Ettema T.J."/>
        </authorList>
    </citation>
    <scope>NUCLEOTIDE SEQUENCE</scope>
</reference>